<keyword evidence="4 5" id="KW-0472">Membrane</keyword>
<dbReference type="InterPro" id="IPR013525">
    <property type="entry name" value="ABC2_TM"/>
</dbReference>
<dbReference type="GO" id="GO:0140359">
    <property type="term" value="F:ABC-type transporter activity"/>
    <property type="evidence" value="ECO:0007669"/>
    <property type="project" value="InterPro"/>
</dbReference>
<evidence type="ECO:0000256" key="3">
    <source>
        <dbReference type="ARBA" id="ARBA00022989"/>
    </source>
</evidence>
<comment type="subcellular location">
    <subcellularLocation>
        <location evidence="1">Membrane</location>
        <topology evidence="1">Multi-pass membrane protein</topology>
    </subcellularLocation>
</comment>
<reference evidence="7 8" key="1">
    <citation type="submission" date="2016-11" db="EMBL/GenBank/DDBJ databases">
        <authorList>
            <person name="Jaros S."/>
            <person name="Januszkiewicz K."/>
            <person name="Wedrychowicz H."/>
        </authorList>
    </citation>
    <scope>NUCLEOTIDE SEQUENCE [LARGE SCALE GENOMIC DNA]</scope>
    <source>
        <strain evidence="7 8">DSM 15212</strain>
    </source>
</reference>
<feature type="transmembrane region" description="Helical" evidence="5">
    <location>
        <begin position="267"/>
        <end position="289"/>
    </location>
</feature>
<evidence type="ECO:0000256" key="5">
    <source>
        <dbReference type="SAM" id="Phobius"/>
    </source>
</evidence>
<accession>A0A1M6RLA7</accession>
<protein>
    <submittedName>
        <fullName evidence="7">ABC-2 family transporter protein</fullName>
    </submittedName>
</protein>
<evidence type="ECO:0000259" key="6">
    <source>
        <dbReference type="Pfam" id="PF12698"/>
    </source>
</evidence>
<dbReference type="Gene3D" id="3.40.1710.10">
    <property type="entry name" value="abc type-2 transporter like domain"/>
    <property type="match status" value="1"/>
</dbReference>
<evidence type="ECO:0000256" key="4">
    <source>
        <dbReference type="ARBA" id="ARBA00023136"/>
    </source>
</evidence>
<dbReference type="GO" id="GO:0016020">
    <property type="term" value="C:membrane"/>
    <property type="evidence" value="ECO:0007669"/>
    <property type="project" value="UniProtKB-SubCell"/>
</dbReference>
<gene>
    <name evidence="7" type="ORF">SAMN02745912_03006</name>
</gene>
<feature type="transmembrane region" description="Helical" evidence="5">
    <location>
        <begin position="309"/>
        <end position="330"/>
    </location>
</feature>
<sequence length="413" mass="46751">MENKNILVILMMKSNLKFEYNKLSMLTKIEMKRIINQLSNIVLLALLLILFVNMFIFISKNNGIKIQTKVALSIEDNSFEVNTLMKNITENKLKNIVEFEETNLDNGLKLLKNNEVVALIHVDEGTTELLNYGKAASLNLYVGNTSNIAVKFLINYLKNLVKVLNEGQSGAMIYWDIMKANGFNFDGRIKELNKIALNYMSVFLTRGGVFEESKDLDKFYGASLISYYFSASLLIISIISAVMFHLDIDDDFKKGRIRRALSSGVNLLHIYCAKIIAGVTFSTVLLIIFKAIYMVSFDALSIGKLLKFITYFTLTNVIIHMIVIIFYVLISNDIVRDSCFVMFFLILSLASGIILPLTSMNKIFAALSRFNILAIGHNLLLGYSLSIGSILIILFYFLILIISIYYAHKKRGV</sequence>
<dbReference type="AlphaFoldDB" id="A0A1M6RLA7"/>
<feature type="transmembrane region" description="Helical" evidence="5">
    <location>
        <begin position="225"/>
        <end position="246"/>
    </location>
</feature>
<keyword evidence="2 5" id="KW-0812">Transmembrane</keyword>
<feature type="domain" description="ABC-2 type transporter transmembrane" evidence="6">
    <location>
        <begin position="42"/>
        <end position="401"/>
    </location>
</feature>
<evidence type="ECO:0000256" key="1">
    <source>
        <dbReference type="ARBA" id="ARBA00004141"/>
    </source>
</evidence>
<name>A0A1M6RLA7_PARC5</name>
<dbReference type="STRING" id="1121301.SAMN02745912_03006"/>
<dbReference type="Pfam" id="PF12698">
    <property type="entry name" value="ABC2_membrane_3"/>
    <property type="match status" value="1"/>
</dbReference>
<feature type="transmembrane region" description="Helical" evidence="5">
    <location>
        <begin position="339"/>
        <end position="360"/>
    </location>
</feature>
<evidence type="ECO:0000313" key="7">
    <source>
        <dbReference type="EMBL" id="SHK33200.1"/>
    </source>
</evidence>
<dbReference type="Proteomes" id="UP000184465">
    <property type="component" value="Unassembled WGS sequence"/>
</dbReference>
<feature type="transmembrane region" description="Helical" evidence="5">
    <location>
        <begin position="38"/>
        <end position="58"/>
    </location>
</feature>
<keyword evidence="8" id="KW-1185">Reference proteome</keyword>
<organism evidence="7 8">
    <name type="scientific">Paramaledivibacter caminithermalis (strain DSM 15212 / CIP 107654 / DViRD3)</name>
    <name type="common">Clostridium caminithermale</name>
    <dbReference type="NCBI Taxonomy" id="1121301"/>
    <lineage>
        <taxon>Bacteria</taxon>
        <taxon>Bacillati</taxon>
        <taxon>Bacillota</taxon>
        <taxon>Clostridia</taxon>
        <taxon>Peptostreptococcales</taxon>
        <taxon>Caminicellaceae</taxon>
        <taxon>Paramaledivibacter</taxon>
    </lineage>
</organism>
<evidence type="ECO:0000256" key="2">
    <source>
        <dbReference type="ARBA" id="ARBA00022692"/>
    </source>
</evidence>
<evidence type="ECO:0000313" key="8">
    <source>
        <dbReference type="Proteomes" id="UP000184465"/>
    </source>
</evidence>
<proteinExistence type="predicted"/>
<dbReference type="OrthoDB" id="1952001at2"/>
<dbReference type="EMBL" id="FRAG01000048">
    <property type="protein sequence ID" value="SHK33200.1"/>
    <property type="molecule type" value="Genomic_DNA"/>
</dbReference>
<feature type="transmembrane region" description="Helical" evidence="5">
    <location>
        <begin position="380"/>
        <end position="407"/>
    </location>
</feature>
<keyword evidence="3 5" id="KW-1133">Transmembrane helix</keyword>